<dbReference type="Proteomes" id="UP000501926">
    <property type="component" value="Chromosome"/>
</dbReference>
<reference evidence="1 2" key="1">
    <citation type="submission" date="2020-02" db="EMBL/GenBank/DDBJ databases">
        <title>Newly sequenced genome of strain CSTR1 showed variability in Candidatus Kuenenia stuttgartiensis genomes.</title>
        <authorList>
            <person name="Ding C."/>
            <person name="Adrian L."/>
        </authorList>
    </citation>
    <scope>NUCLEOTIDE SEQUENCE [LARGE SCALE GENOMIC DNA]</scope>
    <source>
        <strain evidence="1 2">CSTR1</strain>
    </source>
</reference>
<sequence length="46" mass="5370">MAKPLRIEFDRALYHINVTSSGNAREPPSLPTRERCHRQCFRLSNT</sequence>
<name>A0A6G7GIZ1_KUEST</name>
<accession>A0A6G7GIZ1</accession>
<evidence type="ECO:0000313" key="2">
    <source>
        <dbReference type="Proteomes" id="UP000501926"/>
    </source>
</evidence>
<protein>
    <submittedName>
        <fullName evidence="1">Uncharacterized protein</fullName>
    </submittedName>
</protein>
<gene>
    <name evidence="1" type="ORF">KsCSTR_02110</name>
</gene>
<dbReference type="AlphaFoldDB" id="A0A6G7GIZ1"/>
<dbReference type="EMBL" id="CP049055">
    <property type="protein sequence ID" value="QII09590.1"/>
    <property type="molecule type" value="Genomic_DNA"/>
</dbReference>
<organism evidence="1 2">
    <name type="scientific">Kuenenia stuttgartiensis</name>
    <dbReference type="NCBI Taxonomy" id="174633"/>
    <lineage>
        <taxon>Bacteria</taxon>
        <taxon>Pseudomonadati</taxon>
        <taxon>Planctomycetota</taxon>
        <taxon>Candidatus Brocadiia</taxon>
        <taxon>Candidatus Brocadiales</taxon>
        <taxon>Candidatus Brocadiaceae</taxon>
        <taxon>Candidatus Kuenenia</taxon>
    </lineage>
</organism>
<proteinExistence type="predicted"/>
<evidence type="ECO:0000313" key="1">
    <source>
        <dbReference type="EMBL" id="QII09590.1"/>
    </source>
</evidence>